<keyword evidence="3" id="KW-1185">Reference proteome</keyword>
<organism evidence="2">
    <name type="scientific">Absidia glauca</name>
    <name type="common">Pin mould</name>
    <dbReference type="NCBI Taxonomy" id="4829"/>
    <lineage>
        <taxon>Eukaryota</taxon>
        <taxon>Fungi</taxon>
        <taxon>Fungi incertae sedis</taxon>
        <taxon>Mucoromycota</taxon>
        <taxon>Mucoromycotina</taxon>
        <taxon>Mucoromycetes</taxon>
        <taxon>Mucorales</taxon>
        <taxon>Cunninghamellaceae</taxon>
        <taxon>Absidia</taxon>
    </lineage>
</organism>
<name>A0A163J9F1_ABSGL</name>
<evidence type="ECO:0000313" key="3">
    <source>
        <dbReference type="Proteomes" id="UP000078561"/>
    </source>
</evidence>
<accession>A0A163J9F1</accession>
<evidence type="ECO:0000313" key="2">
    <source>
        <dbReference type="EMBL" id="SAL97872.1"/>
    </source>
</evidence>
<feature type="region of interest" description="Disordered" evidence="1">
    <location>
        <begin position="27"/>
        <end position="70"/>
    </location>
</feature>
<dbReference type="EMBL" id="LT552038">
    <property type="protein sequence ID" value="SAL97872.1"/>
    <property type="molecule type" value="Genomic_DNA"/>
</dbReference>
<evidence type="ECO:0000256" key="1">
    <source>
        <dbReference type="SAM" id="MobiDB-lite"/>
    </source>
</evidence>
<proteinExistence type="predicted"/>
<protein>
    <submittedName>
        <fullName evidence="2">Uncharacterized protein</fullName>
    </submittedName>
</protein>
<reference evidence="2" key="1">
    <citation type="submission" date="2016-04" db="EMBL/GenBank/DDBJ databases">
        <authorList>
            <person name="Evans L.H."/>
            <person name="Alamgir A."/>
            <person name="Owens N."/>
            <person name="Weber N.D."/>
            <person name="Virtaneva K."/>
            <person name="Barbian K."/>
            <person name="Babar A."/>
            <person name="Rosenke K."/>
        </authorList>
    </citation>
    <scope>NUCLEOTIDE SEQUENCE [LARGE SCALE GENOMIC DNA]</scope>
    <source>
        <strain evidence="2">CBS 101.48</strain>
    </source>
</reference>
<sequence>MQTRVSAIATVKPYKKKIVHIRLCESWDPSSSDASASPVPSPGPSGRARPSRVPSLGPSGPAHPSSVPANDYIFDRIPDLVEVLGTLQDDGDDISSSPINETGNDATIPVQHRQVETDTDEDEVAVMNLLT</sequence>
<dbReference type="AlphaFoldDB" id="A0A163J9F1"/>
<feature type="compositionally biased region" description="Low complexity" evidence="1">
    <location>
        <begin position="28"/>
        <end position="55"/>
    </location>
</feature>
<gene>
    <name evidence="2" type="primary">ABSGL_03397.1 scaffold 4591</name>
</gene>
<dbReference type="InParanoid" id="A0A163J9F1"/>
<dbReference type="Proteomes" id="UP000078561">
    <property type="component" value="Unassembled WGS sequence"/>
</dbReference>